<dbReference type="PANTHER" id="PTHR31642">
    <property type="entry name" value="TRICHOTHECENE 3-O-ACETYLTRANSFERASE"/>
    <property type="match status" value="1"/>
</dbReference>
<keyword evidence="1" id="KW-0808">Transferase</keyword>
<organism evidence="2 3">
    <name type="scientific">Seiridium cardinale</name>
    <dbReference type="NCBI Taxonomy" id="138064"/>
    <lineage>
        <taxon>Eukaryota</taxon>
        <taxon>Fungi</taxon>
        <taxon>Dikarya</taxon>
        <taxon>Ascomycota</taxon>
        <taxon>Pezizomycotina</taxon>
        <taxon>Sordariomycetes</taxon>
        <taxon>Xylariomycetidae</taxon>
        <taxon>Amphisphaeriales</taxon>
        <taxon>Sporocadaceae</taxon>
        <taxon>Seiridium</taxon>
    </lineage>
</organism>
<keyword evidence="3" id="KW-1185">Reference proteome</keyword>
<dbReference type="PANTHER" id="PTHR31642:SF310">
    <property type="entry name" value="FATTY ALCOHOL:CAFFEOYL-COA ACYLTRANSFERASE"/>
    <property type="match status" value="1"/>
</dbReference>
<comment type="caution">
    <text evidence="2">The sequence shown here is derived from an EMBL/GenBank/DDBJ whole genome shotgun (WGS) entry which is preliminary data.</text>
</comment>
<name>A0ABR2XCR8_9PEZI</name>
<proteinExistence type="predicted"/>
<sequence length="477" mass="52692">MSASPPNQETDGRADRLELLSIWNQSSPRVYISVILCFPFDNAFMEHAVEHIETSLKRLGRERPLFASRLQAASSTQPGHAHLIQSPEFDIPFEVSSEPCANIVDYEQMRQDGFPPGLFIQPRFGIPGVIGTETGPLPVSRVHALVIDGGLLLGVYLHHSLCDGDSLRIFLECFAAETRGDSIDHPSEQAFDGPRSRQLTNGSLSSLVSKCPEYTLLPQYNGPTQPRLLDSGTPLDAIPKIGKIFVFKKKRIAELQKALEYYCPSGVVPSKYTCLAALSFAHIVRARLQTERFLPPIEAKGSARLWNSVNWRSRAFQDLTGDYFGNAALPAVTKATRRRIVRACEDTSTLASLAPLIKSSIDAVDEAYVKRRLAMVSALPDPRIIGVNYDPRMAQCLAFNTWRHFGADAVWDIPGVPVGKPDAIRRAHGSWNLGTALILPARASSDCQELFVSLSQVAMDALCKDEGWLRWVDRVIG</sequence>
<reference evidence="2 3" key="1">
    <citation type="submission" date="2024-02" db="EMBL/GenBank/DDBJ databases">
        <title>First draft genome assembly of two strains of Seiridium cardinale.</title>
        <authorList>
            <person name="Emiliani G."/>
            <person name="Scali E."/>
        </authorList>
    </citation>
    <scope>NUCLEOTIDE SEQUENCE [LARGE SCALE GENOMIC DNA]</scope>
    <source>
        <strain evidence="2 3">BM-138-000479</strain>
    </source>
</reference>
<evidence type="ECO:0000313" key="3">
    <source>
        <dbReference type="Proteomes" id="UP001465668"/>
    </source>
</evidence>
<evidence type="ECO:0000256" key="1">
    <source>
        <dbReference type="ARBA" id="ARBA00022679"/>
    </source>
</evidence>
<dbReference type="Gene3D" id="3.30.559.10">
    <property type="entry name" value="Chloramphenicol acetyltransferase-like domain"/>
    <property type="match status" value="2"/>
</dbReference>
<dbReference type="Proteomes" id="UP001465668">
    <property type="component" value="Unassembled WGS sequence"/>
</dbReference>
<accession>A0ABR2XCR8</accession>
<dbReference type="InterPro" id="IPR050317">
    <property type="entry name" value="Plant_Fungal_Acyltransferase"/>
</dbReference>
<gene>
    <name evidence="2" type="ORF">SCAR479_11664</name>
</gene>
<dbReference type="Pfam" id="PF02458">
    <property type="entry name" value="Transferase"/>
    <property type="match status" value="1"/>
</dbReference>
<dbReference type="EMBL" id="JARVKM010000072">
    <property type="protein sequence ID" value="KAK9771593.1"/>
    <property type="molecule type" value="Genomic_DNA"/>
</dbReference>
<evidence type="ECO:0000313" key="2">
    <source>
        <dbReference type="EMBL" id="KAK9771593.1"/>
    </source>
</evidence>
<dbReference type="InterPro" id="IPR023213">
    <property type="entry name" value="CAT-like_dom_sf"/>
</dbReference>
<protein>
    <submittedName>
        <fullName evidence="2">Uncharacterized protein</fullName>
    </submittedName>
</protein>